<gene>
    <name evidence="7" type="primary">pol</name>
</gene>
<evidence type="ECO:0000256" key="6">
    <source>
        <dbReference type="ARBA" id="ARBA00022918"/>
    </source>
</evidence>
<organism evidence="7">
    <name type="scientific">Human immunodeficiency virus type 1</name>
    <name type="common">HIV-1</name>
    <dbReference type="NCBI Taxonomy" id="11676"/>
    <lineage>
        <taxon>Viruses</taxon>
        <taxon>Riboviria</taxon>
        <taxon>Pararnavirae</taxon>
        <taxon>Artverviricota</taxon>
        <taxon>Revtraviricetes</taxon>
        <taxon>Ortervirales</taxon>
        <taxon>Retroviridae</taxon>
        <taxon>Orthoretrovirinae</taxon>
        <taxon>Lentivirus</taxon>
        <taxon>Lentivirus humimdef1</taxon>
    </lineage>
</organism>
<dbReference type="GO" id="GO:0004519">
    <property type="term" value="F:endonuclease activity"/>
    <property type="evidence" value="ECO:0007669"/>
    <property type="project" value="UniProtKB-KW"/>
</dbReference>
<keyword evidence="1" id="KW-0808">Transferase</keyword>
<proteinExistence type="predicted"/>
<evidence type="ECO:0000256" key="5">
    <source>
        <dbReference type="ARBA" id="ARBA00022801"/>
    </source>
</evidence>
<keyword evidence="6" id="KW-0695">RNA-directed DNA polymerase</keyword>
<keyword evidence="4" id="KW-0255">Endonuclease</keyword>
<accession>G9BI68</accession>
<organismHost>
    <name type="scientific">Homo sapiens</name>
    <name type="common">Human</name>
    <dbReference type="NCBI Taxonomy" id="9606"/>
</organismHost>
<dbReference type="GO" id="GO:0003964">
    <property type="term" value="F:RNA-directed DNA polymerase activity"/>
    <property type="evidence" value="ECO:0007669"/>
    <property type="project" value="UniProtKB-KW"/>
</dbReference>
<dbReference type="Gene3D" id="3.30.70.270">
    <property type="match status" value="1"/>
</dbReference>
<evidence type="ECO:0000256" key="1">
    <source>
        <dbReference type="ARBA" id="ARBA00022679"/>
    </source>
</evidence>
<dbReference type="EMBL" id="HQ586133">
    <property type="protein sequence ID" value="AET13505.1"/>
    <property type="molecule type" value="Genomic_DNA"/>
</dbReference>
<evidence type="ECO:0000256" key="3">
    <source>
        <dbReference type="ARBA" id="ARBA00022722"/>
    </source>
</evidence>
<feature type="non-terminal residue" evidence="7">
    <location>
        <position position="1"/>
    </location>
</feature>
<evidence type="ECO:0000256" key="2">
    <source>
        <dbReference type="ARBA" id="ARBA00022695"/>
    </source>
</evidence>
<dbReference type="Gene3D" id="3.10.10.10">
    <property type="entry name" value="HIV Type 1 Reverse Transcriptase, subunit A, domain 1"/>
    <property type="match status" value="1"/>
</dbReference>
<dbReference type="GO" id="GO:0016787">
    <property type="term" value="F:hydrolase activity"/>
    <property type="evidence" value="ECO:0007669"/>
    <property type="project" value="UniProtKB-KW"/>
</dbReference>
<reference evidence="7" key="1">
    <citation type="journal article" date="2011" name="J. Clin. Virol.">
        <title>Efficient monitoring of HIV-1 vertically infected children in Kenya on first-line antiretroviral therapy.</title>
        <authorList>
            <person name="Lihana R.W."/>
            <person name="Lwembe R.M."/>
            <person name="Bi X."/>
            <person name="Ochieng W."/>
            <person name="Panikulam A."/>
            <person name="Palakudy T."/>
            <person name="Musoke R."/>
            <person name="Owens M."/>
            <person name="Ishizaki A."/>
            <person name="Okoth F.A."/>
            <person name="Songok E.M."/>
            <person name="Ichimura H."/>
        </authorList>
    </citation>
    <scope>NUCLEOTIDE SEQUENCE</scope>
    <source>
        <strain evidence="7">69M4106RT</strain>
    </source>
</reference>
<dbReference type="InterPro" id="IPR043128">
    <property type="entry name" value="Rev_trsase/Diguanyl_cyclase"/>
</dbReference>
<name>G9BI68_HV1</name>
<protein>
    <submittedName>
        <fullName evidence="7">Truncated pol protein</fullName>
    </submittedName>
</protein>
<evidence type="ECO:0000256" key="4">
    <source>
        <dbReference type="ARBA" id="ARBA00022759"/>
    </source>
</evidence>
<keyword evidence="2" id="KW-0548">Nucleotidyltransferase</keyword>
<dbReference type="InterPro" id="IPR043502">
    <property type="entry name" value="DNA/RNA_pol_sf"/>
</dbReference>
<sequence length="146" mass="16206">PSLVCTLTLPPNPPKTVPVQLKPGLDGPRVKQWPLTEEKIKALTEPCTESGKGRKNLQKIGPLKNPYNTSKYFAYKEKKKQHLNGEKTLVRFQRASIKRNFRTFSGKASSLGITASQQAFKKETNQLTATLDAGGMHFSFSTSSLE</sequence>
<keyword evidence="5" id="KW-0378">Hydrolase</keyword>
<dbReference type="SUPFAM" id="SSF56672">
    <property type="entry name" value="DNA/RNA polymerases"/>
    <property type="match status" value="1"/>
</dbReference>
<evidence type="ECO:0000313" key="7">
    <source>
        <dbReference type="EMBL" id="AET13505.1"/>
    </source>
</evidence>
<keyword evidence="3" id="KW-0540">Nuclease</keyword>